<dbReference type="InterPro" id="IPR032466">
    <property type="entry name" value="Metal_Hydrolase"/>
</dbReference>
<dbReference type="NCBIfam" id="NF004636">
    <property type="entry name" value="PRK05985.1"/>
    <property type="match status" value="1"/>
</dbReference>
<dbReference type="Gene3D" id="2.30.40.10">
    <property type="entry name" value="Urease, subunit C, domain 1"/>
    <property type="match status" value="1"/>
</dbReference>
<dbReference type="PANTHER" id="PTHR32027">
    <property type="entry name" value="CYTOSINE DEAMINASE"/>
    <property type="match status" value="1"/>
</dbReference>
<evidence type="ECO:0000259" key="1">
    <source>
        <dbReference type="Pfam" id="PF07969"/>
    </source>
</evidence>
<dbReference type="Pfam" id="PF07969">
    <property type="entry name" value="Amidohydro_3"/>
    <property type="match status" value="1"/>
</dbReference>
<keyword evidence="3" id="KW-1185">Reference proteome</keyword>
<dbReference type="InterPro" id="IPR013108">
    <property type="entry name" value="Amidohydro_3"/>
</dbReference>
<dbReference type="InterPro" id="IPR052349">
    <property type="entry name" value="Metallo-hydrolase_Enzymes"/>
</dbReference>
<dbReference type="CDD" id="cd01293">
    <property type="entry name" value="Bact_CD"/>
    <property type="match status" value="1"/>
</dbReference>
<dbReference type="AlphaFoldDB" id="A0A2T0MM36"/>
<evidence type="ECO:0000313" key="3">
    <source>
        <dbReference type="Proteomes" id="UP000238312"/>
    </source>
</evidence>
<reference evidence="2 3" key="1">
    <citation type="submission" date="2018-03" db="EMBL/GenBank/DDBJ databases">
        <title>Genomic Encyclopedia of Type Strains, Phase III (KMG-III): the genomes of soil and plant-associated and newly described type strains.</title>
        <authorList>
            <person name="Whitman W."/>
        </authorList>
    </citation>
    <scope>NUCLEOTIDE SEQUENCE [LARGE SCALE GENOMIC DNA]</scope>
    <source>
        <strain evidence="2 3">CGMCC 4.7104</strain>
    </source>
</reference>
<protein>
    <submittedName>
        <fullName evidence="2">Cytosine deaminase</fullName>
    </submittedName>
</protein>
<dbReference type="Proteomes" id="UP000238312">
    <property type="component" value="Unassembled WGS sequence"/>
</dbReference>
<dbReference type="SUPFAM" id="SSF51338">
    <property type="entry name" value="Composite domain of metallo-dependent hydrolases"/>
    <property type="match status" value="1"/>
</dbReference>
<comment type="caution">
    <text evidence="2">The sequence shown here is derived from an EMBL/GenBank/DDBJ whole genome shotgun (WGS) entry which is preliminary data.</text>
</comment>
<dbReference type="PANTHER" id="PTHR32027:SF9">
    <property type="entry name" value="BLL3847 PROTEIN"/>
    <property type="match status" value="1"/>
</dbReference>
<sequence length="415" mass="43071">MCKTVTAEPAKSSVPPFRVLGMTDVLLRGGLPWEPAASGPGVRAPVDVLVRDGRIDRVAPAIDAPGATVVEVTGQLVLPGLVEAHCHLDKTLYGGPWVPHSADDTLAGRIGNDLRRRAGLGVPSVARIAALLAAMSAAGTTHVRTHTDIDPEVGLRGVEAVREAAAGSPVDVRQVAFPQHGVLINPGTAELLEEALKSGVEAVGGLDPAGIDRDPVRHLDLIFGLAGRYGTHLDLHLHDGGTLGAWELELIIERTRALGLGGRVAVSHAYALGQLDEAHQGRLAEGLAGAGVAIVTAAVYSFPVPPVKRLRAAGVTVACGHDGIRDLWGPYGSGDMLERAMHVAYRSTFRADEDIELALEAATHGGARALGLEGYGLSPGDRADLVVVPCGGPAEAVVVHPARTLVMKDGVVLHN</sequence>
<organism evidence="2 3">
    <name type="scientific">Nonomuraea fuscirosea</name>
    <dbReference type="NCBI Taxonomy" id="1291556"/>
    <lineage>
        <taxon>Bacteria</taxon>
        <taxon>Bacillati</taxon>
        <taxon>Actinomycetota</taxon>
        <taxon>Actinomycetes</taxon>
        <taxon>Streptosporangiales</taxon>
        <taxon>Streptosporangiaceae</taxon>
        <taxon>Nonomuraea</taxon>
    </lineage>
</organism>
<accession>A0A2T0MM36</accession>
<gene>
    <name evidence="2" type="ORF">B0I32_122210</name>
</gene>
<proteinExistence type="predicted"/>
<evidence type="ECO:0000313" key="2">
    <source>
        <dbReference type="EMBL" id="PRX58747.1"/>
    </source>
</evidence>
<dbReference type="InterPro" id="IPR011059">
    <property type="entry name" value="Metal-dep_hydrolase_composite"/>
</dbReference>
<feature type="domain" description="Amidohydrolase 3" evidence="1">
    <location>
        <begin position="126"/>
        <end position="413"/>
    </location>
</feature>
<dbReference type="EMBL" id="PVNG01000022">
    <property type="protein sequence ID" value="PRX58747.1"/>
    <property type="molecule type" value="Genomic_DNA"/>
</dbReference>
<dbReference type="SUPFAM" id="SSF51556">
    <property type="entry name" value="Metallo-dependent hydrolases"/>
    <property type="match status" value="1"/>
</dbReference>
<dbReference type="Gene3D" id="3.20.20.140">
    <property type="entry name" value="Metal-dependent hydrolases"/>
    <property type="match status" value="1"/>
</dbReference>
<dbReference type="GO" id="GO:0016814">
    <property type="term" value="F:hydrolase activity, acting on carbon-nitrogen (but not peptide) bonds, in cyclic amidines"/>
    <property type="evidence" value="ECO:0007669"/>
    <property type="project" value="TreeGrafter"/>
</dbReference>
<name>A0A2T0MM36_9ACTN</name>